<dbReference type="Proteomes" id="UP000240804">
    <property type="component" value="Segment"/>
</dbReference>
<keyword evidence="4" id="KW-0472">Membrane</keyword>
<keyword evidence="4" id="KW-1133">Transmembrane helix</keyword>
<keyword evidence="2" id="KW-0963">Cytoplasm</keyword>
<proteinExistence type="predicted"/>
<accession>A0A1D8KJX8</accession>
<organism evidence="5 6">
    <name type="scientific">Synechococcus phage S-CAM3</name>
    <dbReference type="NCBI Taxonomy" id="1883366"/>
    <lineage>
        <taxon>Viruses</taxon>
        <taxon>Duplodnaviria</taxon>
        <taxon>Heunggongvirae</taxon>
        <taxon>Uroviricota</taxon>
        <taxon>Caudoviricetes</taxon>
        <taxon>Pantevenvirales</taxon>
        <taxon>Kyanoviridae</taxon>
        <taxon>Charybdisvirus</taxon>
        <taxon>Charybdisvirus scam3</taxon>
    </lineage>
</organism>
<feature type="transmembrane region" description="Helical" evidence="4">
    <location>
        <begin position="12"/>
        <end position="31"/>
    </location>
</feature>
<dbReference type="GO" id="GO:0016832">
    <property type="term" value="F:aldehyde-lyase activity"/>
    <property type="evidence" value="ECO:0007669"/>
    <property type="project" value="InterPro"/>
</dbReference>
<keyword evidence="4" id="KW-0812">Transmembrane</keyword>
<keyword evidence="5" id="KW-0808">Transferase</keyword>
<evidence type="ECO:0000256" key="3">
    <source>
        <dbReference type="ARBA" id="ARBA00023270"/>
    </source>
</evidence>
<comment type="subcellular location">
    <subcellularLocation>
        <location evidence="1">Cytoplasm</location>
    </subcellularLocation>
</comment>
<dbReference type="Gene3D" id="3.20.20.70">
    <property type="entry name" value="Aldolase class I"/>
    <property type="match status" value="1"/>
</dbReference>
<dbReference type="InterPro" id="IPR018225">
    <property type="entry name" value="Transaldolase_AS"/>
</dbReference>
<dbReference type="PANTHER" id="PTHR10683:SF36">
    <property type="entry name" value="TRANSALDOLASE"/>
    <property type="match status" value="1"/>
</dbReference>
<sequence length="240" mass="25963">MPRLGRGGASSILAAPIGTLPTLFLIMQIFLDTADYRAISERYATGLVSGITTNPTLVRKSGVNYFDFIRTLSRDFAFESISAEVDGETADEMIENAQQYIKIGSEVTIKLPLTKEGLIACKILHEEGVKTNVTLCFSASQAVMAGLAGATYISPFVGRMNDNSVSGVELVRAISGLYCSQNVPTKVLAASLRDVHHVSRCLLYGAKVVTLPTGVFDKMYNHVLTDAGLNIFKEDFANLK</sequence>
<dbReference type="GO" id="GO:0005975">
    <property type="term" value="P:carbohydrate metabolic process"/>
    <property type="evidence" value="ECO:0007669"/>
    <property type="project" value="InterPro"/>
</dbReference>
<dbReference type="GO" id="GO:0004801">
    <property type="term" value="F:transaldolase activity"/>
    <property type="evidence" value="ECO:0007669"/>
    <property type="project" value="UniProtKB-EC"/>
</dbReference>
<dbReference type="SUPFAM" id="SSF51569">
    <property type="entry name" value="Aldolase"/>
    <property type="match status" value="1"/>
</dbReference>
<dbReference type="EC" id="2.2.1.2" evidence="5"/>
<dbReference type="PROSITE" id="PS00958">
    <property type="entry name" value="TRANSALDOLASE_2"/>
    <property type="match status" value="1"/>
</dbReference>
<evidence type="ECO:0000256" key="4">
    <source>
        <dbReference type="SAM" id="Phobius"/>
    </source>
</evidence>
<keyword evidence="3" id="KW-0704">Schiff base</keyword>
<dbReference type="PROSITE" id="PS01054">
    <property type="entry name" value="TRANSALDOLASE_1"/>
    <property type="match status" value="1"/>
</dbReference>
<evidence type="ECO:0000313" key="5">
    <source>
        <dbReference type="EMBL" id="AOV58951.1"/>
    </source>
</evidence>
<dbReference type="PANTHER" id="PTHR10683">
    <property type="entry name" value="TRANSALDOLASE"/>
    <property type="match status" value="1"/>
</dbReference>
<dbReference type="InterPro" id="IPR033919">
    <property type="entry name" value="TSA/FSA_arc/bac"/>
</dbReference>
<dbReference type="Pfam" id="PF00923">
    <property type="entry name" value="TAL_FSA"/>
    <property type="match status" value="1"/>
</dbReference>
<dbReference type="InterPro" id="IPR013785">
    <property type="entry name" value="Aldolase_TIM"/>
</dbReference>
<reference evidence="5 6" key="1">
    <citation type="journal article" date="2016" name="Virology">
        <title>The genomic content and context of auxiliary metabolic genes in marine cyanomyoviruses.</title>
        <authorList>
            <person name="Crummett L.T."/>
            <person name="Puxty R.J."/>
            <person name="Weihe C."/>
            <person name="Marston M.F."/>
            <person name="Martiny J.B."/>
        </authorList>
    </citation>
    <scope>NUCLEOTIDE SEQUENCE [LARGE SCALE GENOMIC DNA]</scope>
    <source>
        <strain evidence="5">0910TB04</strain>
    </source>
</reference>
<evidence type="ECO:0000256" key="1">
    <source>
        <dbReference type="ARBA" id="ARBA00004496"/>
    </source>
</evidence>
<dbReference type="CDD" id="cd00956">
    <property type="entry name" value="Transaldolase_FSA"/>
    <property type="match status" value="1"/>
</dbReference>
<protein>
    <submittedName>
        <fullName evidence="5">Transaldolase</fullName>
        <ecNumber evidence="5">2.2.1.2</ecNumber>
    </submittedName>
</protein>
<gene>
    <name evidence="5" type="ORF">T040910_207</name>
</gene>
<evidence type="ECO:0000313" key="6">
    <source>
        <dbReference type="Proteomes" id="UP000240804"/>
    </source>
</evidence>
<dbReference type="InterPro" id="IPR001585">
    <property type="entry name" value="TAL/FSA"/>
</dbReference>
<dbReference type="FunFam" id="3.20.20.70:FF:000018">
    <property type="entry name" value="Probable transaldolase"/>
    <property type="match status" value="1"/>
</dbReference>
<dbReference type="EMBL" id="KU686198">
    <property type="protein sequence ID" value="AOV58951.1"/>
    <property type="molecule type" value="Genomic_DNA"/>
</dbReference>
<evidence type="ECO:0000256" key="2">
    <source>
        <dbReference type="ARBA" id="ARBA00022490"/>
    </source>
</evidence>
<name>A0A1D8KJX8_9CAUD</name>